<keyword evidence="2" id="KW-1185">Reference proteome</keyword>
<evidence type="ECO:0000313" key="2">
    <source>
        <dbReference type="Proteomes" id="UP000036681"/>
    </source>
</evidence>
<dbReference type="Proteomes" id="UP000036681">
    <property type="component" value="Unplaced"/>
</dbReference>
<accession>A0A0M3I0U0</accession>
<protein>
    <submittedName>
        <fullName evidence="3">Uncharacterized protein</fullName>
    </submittedName>
</protein>
<sequence length="84" mass="9525">MKATRHKTSTQERVQAPNSLQPPDSVASPPSRTISSTCAESRNKNKHESINQPATDDINRHHLQMAITKWHQLTVVMKRNAKQQ</sequence>
<dbReference type="WBParaSite" id="ALUE_0000979601-mRNA-1">
    <property type="protein sequence ID" value="ALUE_0000979601-mRNA-1"/>
    <property type="gene ID" value="ALUE_0000979601"/>
</dbReference>
<reference evidence="3" key="1">
    <citation type="submission" date="2017-02" db="UniProtKB">
        <authorList>
            <consortium name="WormBaseParasite"/>
        </authorList>
    </citation>
    <scope>IDENTIFICATION</scope>
</reference>
<dbReference type="AlphaFoldDB" id="A0A0M3I0U0"/>
<feature type="compositionally biased region" description="Polar residues" evidence="1">
    <location>
        <begin position="11"/>
        <end position="40"/>
    </location>
</feature>
<evidence type="ECO:0000313" key="3">
    <source>
        <dbReference type="WBParaSite" id="ALUE_0000979601-mRNA-1"/>
    </source>
</evidence>
<feature type="region of interest" description="Disordered" evidence="1">
    <location>
        <begin position="1"/>
        <end position="58"/>
    </location>
</feature>
<proteinExistence type="predicted"/>
<evidence type="ECO:0000256" key="1">
    <source>
        <dbReference type="SAM" id="MobiDB-lite"/>
    </source>
</evidence>
<organism evidence="2 3">
    <name type="scientific">Ascaris lumbricoides</name>
    <name type="common">Giant roundworm</name>
    <dbReference type="NCBI Taxonomy" id="6252"/>
    <lineage>
        <taxon>Eukaryota</taxon>
        <taxon>Metazoa</taxon>
        <taxon>Ecdysozoa</taxon>
        <taxon>Nematoda</taxon>
        <taxon>Chromadorea</taxon>
        <taxon>Rhabditida</taxon>
        <taxon>Spirurina</taxon>
        <taxon>Ascaridomorpha</taxon>
        <taxon>Ascaridoidea</taxon>
        <taxon>Ascarididae</taxon>
        <taxon>Ascaris</taxon>
    </lineage>
</organism>
<name>A0A0M3I0U0_ASCLU</name>